<dbReference type="PROSITE" id="PS50600">
    <property type="entry name" value="ULP_PROTEASE"/>
    <property type="match status" value="1"/>
</dbReference>
<evidence type="ECO:0000256" key="4">
    <source>
        <dbReference type="ARBA" id="ARBA00022807"/>
    </source>
</evidence>
<reference evidence="7 8" key="1">
    <citation type="journal article" date="2018" name="Mol. Biol. Evol.">
        <title>Analysis of the draft genome of the red seaweed Gracilariopsis chorda provides insights into genome size evolution in Rhodophyta.</title>
        <authorList>
            <person name="Lee J."/>
            <person name="Yang E.C."/>
            <person name="Graf L."/>
            <person name="Yang J.H."/>
            <person name="Qiu H."/>
            <person name="Zel Zion U."/>
            <person name="Chan C.X."/>
            <person name="Stephens T.G."/>
            <person name="Weber A.P.M."/>
            <person name="Boo G.H."/>
            <person name="Boo S.M."/>
            <person name="Kim K.M."/>
            <person name="Shin Y."/>
            <person name="Jung M."/>
            <person name="Lee S.J."/>
            <person name="Yim H.S."/>
            <person name="Lee J.H."/>
            <person name="Bhattacharya D."/>
            <person name="Yoon H.S."/>
        </authorList>
    </citation>
    <scope>NUCLEOTIDE SEQUENCE [LARGE SCALE GENOMIC DNA]</scope>
    <source>
        <strain evidence="7 8">SKKU-2015</strain>
        <tissue evidence="7">Whole body</tissue>
    </source>
</reference>
<dbReference type="AlphaFoldDB" id="A0A2V3J7M8"/>
<name>A0A2V3J7M8_9FLOR</name>
<evidence type="ECO:0000256" key="1">
    <source>
        <dbReference type="ARBA" id="ARBA00005234"/>
    </source>
</evidence>
<dbReference type="GO" id="GO:0006508">
    <property type="term" value="P:proteolysis"/>
    <property type="evidence" value="ECO:0007669"/>
    <property type="project" value="UniProtKB-KW"/>
</dbReference>
<keyword evidence="4" id="KW-0788">Thiol protease</keyword>
<feature type="compositionally biased region" description="Polar residues" evidence="5">
    <location>
        <begin position="43"/>
        <end position="56"/>
    </location>
</feature>
<comment type="caution">
    <text evidence="7">The sequence shown here is derived from an EMBL/GenBank/DDBJ whole genome shotgun (WGS) entry which is preliminary data.</text>
</comment>
<feature type="compositionally biased region" description="Polar residues" evidence="5">
    <location>
        <begin position="240"/>
        <end position="256"/>
    </location>
</feature>
<feature type="region of interest" description="Disordered" evidence="5">
    <location>
        <begin position="461"/>
        <end position="537"/>
    </location>
</feature>
<evidence type="ECO:0000256" key="3">
    <source>
        <dbReference type="ARBA" id="ARBA00022801"/>
    </source>
</evidence>
<dbReference type="PANTHER" id="PTHR12606">
    <property type="entry name" value="SENTRIN/SUMO-SPECIFIC PROTEASE"/>
    <property type="match status" value="1"/>
</dbReference>
<keyword evidence="8" id="KW-1185">Reference proteome</keyword>
<comment type="similarity">
    <text evidence="1">Belongs to the peptidase C48 family.</text>
</comment>
<dbReference type="Proteomes" id="UP000247409">
    <property type="component" value="Unassembled WGS sequence"/>
</dbReference>
<evidence type="ECO:0000313" key="7">
    <source>
        <dbReference type="EMBL" id="PXF50032.1"/>
    </source>
</evidence>
<feature type="compositionally biased region" description="Basic and acidic residues" evidence="5">
    <location>
        <begin position="257"/>
        <end position="275"/>
    </location>
</feature>
<feature type="region of interest" description="Disordered" evidence="5">
    <location>
        <begin position="194"/>
        <end position="275"/>
    </location>
</feature>
<evidence type="ECO:0000259" key="6">
    <source>
        <dbReference type="PROSITE" id="PS50600"/>
    </source>
</evidence>
<proteinExistence type="inferred from homology"/>
<dbReference type="EMBL" id="NBIV01000001">
    <property type="protein sequence ID" value="PXF50032.1"/>
    <property type="molecule type" value="Genomic_DNA"/>
</dbReference>
<feature type="compositionally biased region" description="Basic residues" evidence="5">
    <location>
        <begin position="227"/>
        <end position="236"/>
    </location>
</feature>
<feature type="compositionally biased region" description="Basic and acidic residues" evidence="5">
    <location>
        <begin position="333"/>
        <end position="351"/>
    </location>
</feature>
<feature type="region of interest" description="Disordered" evidence="5">
    <location>
        <begin position="25"/>
        <end position="160"/>
    </location>
</feature>
<accession>A0A2V3J7M8</accession>
<feature type="compositionally biased region" description="Basic and acidic residues" evidence="5">
    <location>
        <begin position="371"/>
        <end position="380"/>
    </location>
</feature>
<protein>
    <submittedName>
        <fullName evidence="7">Sentrin-specific protease 1</fullName>
    </submittedName>
</protein>
<keyword evidence="3" id="KW-0378">Hydrolase</keyword>
<evidence type="ECO:0000256" key="2">
    <source>
        <dbReference type="ARBA" id="ARBA00022670"/>
    </source>
</evidence>
<dbReference type="PANTHER" id="PTHR12606:SF1">
    <property type="entry name" value="UBIQUITIN-LIKE-SPECIFIC PROTEASE 1A"/>
    <property type="match status" value="1"/>
</dbReference>
<evidence type="ECO:0000313" key="8">
    <source>
        <dbReference type="Proteomes" id="UP000247409"/>
    </source>
</evidence>
<dbReference type="Gene3D" id="3.40.395.10">
    <property type="entry name" value="Adenoviral Proteinase, Chain A"/>
    <property type="match status" value="1"/>
</dbReference>
<feature type="compositionally biased region" description="Low complexity" evidence="5">
    <location>
        <begin position="467"/>
        <end position="491"/>
    </location>
</feature>
<feature type="region of interest" description="Disordered" evidence="5">
    <location>
        <begin position="331"/>
        <end position="391"/>
    </location>
</feature>
<dbReference type="SUPFAM" id="SSF54001">
    <property type="entry name" value="Cysteine proteinases"/>
    <property type="match status" value="1"/>
</dbReference>
<dbReference type="OrthoDB" id="1939479at2759"/>
<sequence length="838" mass="94397">MKSSQSAHFLQPSHVVRIIQLSVGNHSQNPFPKEQGKLKRRNQTIPSKSNLCQSAAASKRHRPDLCMNVLTTLGGGSQPDKHQPTNDAPSNTRKENAFPSERLSRQSPANASDVKESLFLEGATESVSSHAEDDLPQGSSQHHLHQSVPGEKDIPTSSNARVNHPLTAVHTSHAANQDSCTPKGERLTNEQTLGHRPAGTTATSFQKQSPAPASFRNLQASKQKPLQSRKTRHHKRSDISHQTNAALRNKNLSDQVSEPRHRASTRIHDNTLKGEQEKCSLANTCSSPSSDHFNTRLKKVDHSRIEAVLNQCNLQWQRHLDSLRSQHGSEALCDNRSHDTSSRTPHDDVRSPKNRKPASATPTSAPVNRKLSKDNDHPETSSKLPSNEGQRRVVISKSSFISTGVRLRIRPKKTFKTRRRRSLRLANGNTNRLQDAHIQVGGGNVLNGWVVDVADENPITIMDEETSTVTSTSSARSRSSTSRIERSSSPLARRRSLRLAQQRRLSQHRGSPEVIQISDSDEEQAKPIKPKSSSTDKERCDLASVALAKLSLREERRSVKDLPPSPYLKPLTEEEEEVVARLFRRKNDEEVQAIPSANIVLRGVDFKRLRGERWLNDEIINAYASLVNVRNDAIFEQLTAKEREDIPNTYMFNTYFYTRLLSGPERYDYEGVRRWTTRARIDVTSKDLLLFPINLGNHHWVLAGIDTDRDMFFYLDSMVGGDTAGVLKALRRWFEDELKDKHGDTIFKKYNPERWSILHNRYIVRRVGVLPSQLEPRGAAKNRLSAVPEQRDGGSCGVFATKMADCLSLGIKFYFNQKDIKLVRQRMALDLIRGQLPM</sequence>
<dbReference type="GO" id="GO:0016926">
    <property type="term" value="P:protein desumoylation"/>
    <property type="evidence" value="ECO:0007669"/>
    <property type="project" value="TreeGrafter"/>
</dbReference>
<dbReference type="InterPro" id="IPR038765">
    <property type="entry name" value="Papain-like_cys_pep_sf"/>
</dbReference>
<keyword evidence="2 7" id="KW-0645">Protease</keyword>
<dbReference type="GO" id="GO:0005634">
    <property type="term" value="C:nucleus"/>
    <property type="evidence" value="ECO:0007669"/>
    <property type="project" value="TreeGrafter"/>
</dbReference>
<organism evidence="7 8">
    <name type="scientific">Gracilariopsis chorda</name>
    <dbReference type="NCBI Taxonomy" id="448386"/>
    <lineage>
        <taxon>Eukaryota</taxon>
        <taxon>Rhodophyta</taxon>
        <taxon>Florideophyceae</taxon>
        <taxon>Rhodymeniophycidae</taxon>
        <taxon>Gracilariales</taxon>
        <taxon>Gracilariaceae</taxon>
        <taxon>Gracilariopsis</taxon>
    </lineage>
</organism>
<dbReference type="InterPro" id="IPR003653">
    <property type="entry name" value="Peptidase_C48_C"/>
</dbReference>
<dbReference type="STRING" id="448386.A0A2V3J7M8"/>
<dbReference type="Pfam" id="PF02902">
    <property type="entry name" value="Peptidase_C48"/>
    <property type="match status" value="1"/>
</dbReference>
<dbReference type="GO" id="GO:0016929">
    <property type="term" value="F:deSUMOylase activity"/>
    <property type="evidence" value="ECO:0007669"/>
    <property type="project" value="TreeGrafter"/>
</dbReference>
<gene>
    <name evidence="7" type="ORF">BWQ96_00192</name>
</gene>
<feature type="domain" description="Ubiquitin-like protease family profile" evidence="6">
    <location>
        <begin position="599"/>
        <end position="807"/>
    </location>
</feature>
<evidence type="ECO:0000256" key="5">
    <source>
        <dbReference type="SAM" id="MobiDB-lite"/>
    </source>
</evidence>
<feature type="compositionally biased region" description="Polar residues" evidence="5">
    <location>
        <begin position="200"/>
        <end position="226"/>
    </location>
</feature>